<sequence length="404" mass="45285">MENNKDKKTVVRGGNAGLGKMALARQALLDKQKKTDEQNKEGATETPKVIDTGSKDCRPDDLPIATVSPDPENARDFPVIKPAAEKMFLANPKNEGSAYVILDSGLLENKTPKDHPLFDHIERQIDDIINLAKQIEDGGGIYQAIEVYRAGGTDYRIVFGHRRFYSVVYLLGWDDVWSFKVHRAKPESPKLRQFVENSSRSDLVLHERIRAFKLAVDELNSNAETPLSYKECQTKLGISKTSFYELSKFSEFELVYDATRAGIGLITKQTLNSIFSQMPKQGTADDETYRANSEEFLIKQLALVFIEAGKELPTCLKLEDDDTGQAEETLPPVSVEAKAPRGRRTSLYSAPKMKTTLAVKTLLTSDVTKMEIDGVNWDEVDWEDRVQVNECLTATIKALEAMKE</sequence>
<evidence type="ECO:0008006" key="4">
    <source>
        <dbReference type="Google" id="ProtNLM"/>
    </source>
</evidence>
<dbReference type="EMBL" id="JBFSSG010000001">
    <property type="protein sequence ID" value="MEZ8719634.1"/>
    <property type="molecule type" value="Genomic_DNA"/>
</dbReference>
<protein>
    <recommendedName>
        <fullName evidence="4">ParB/Sulfiredoxin domain-containing protein</fullName>
    </recommendedName>
</protein>
<comment type="caution">
    <text evidence="2">The sequence shown here is derived from an EMBL/GenBank/DDBJ whole genome shotgun (WGS) entry which is preliminary data.</text>
</comment>
<name>A0ABV4MR63_9VIBR</name>
<evidence type="ECO:0000313" key="3">
    <source>
        <dbReference type="Proteomes" id="UP001570071"/>
    </source>
</evidence>
<evidence type="ECO:0000256" key="1">
    <source>
        <dbReference type="SAM" id="MobiDB-lite"/>
    </source>
</evidence>
<reference evidence="2 3" key="1">
    <citation type="journal article" date="2024" name="ISME J.">
        <title>Tailless and filamentous prophages are predominant in marine Vibrio.</title>
        <authorList>
            <person name="Steensen K."/>
            <person name="Seneca J."/>
            <person name="Bartlau N."/>
            <person name="Yu X.A."/>
            <person name="Hussain F.A."/>
            <person name="Polz M.F."/>
        </authorList>
    </citation>
    <scope>NUCLEOTIDE SEQUENCE [LARGE SCALE GENOMIC DNA]</scope>
    <source>
        <strain evidence="2 3">10N.239.312.F12</strain>
    </source>
</reference>
<feature type="region of interest" description="Disordered" evidence="1">
    <location>
        <begin position="29"/>
        <end position="70"/>
    </location>
</feature>
<gene>
    <name evidence="2" type="ORF">AB6D66_01050</name>
</gene>
<feature type="compositionally biased region" description="Basic and acidic residues" evidence="1">
    <location>
        <begin position="29"/>
        <end position="43"/>
    </location>
</feature>
<dbReference type="RefSeq" id="WP_269336795.1">
    <property type="nucleotide sequence ID" value="NZ_JBFSSG010000001.1"/>
</dbReference>
<dbReference type="CDD" id="cd16387">
    <property type="entry name" value="ParB_N_Srx"/>
    <property type="match status" value="1"/>
</dbReference>
<organism evidence="2 3">
    <name type="scientific">Vibrio pomeroyi</name>
    <dbReference type="NCBI Taxonomy" id="198832"/>
    <lineage>
        <taxon>Bacteria</taxon>
        <taxon>Pseudomonadati</taxon>
        <taxon>Pseudomonadota</taxon>
        <taxon>Gammaproteobacteria</taxon>
        <taxon>Vibrionales</taxon>
        <taxon>Vibrionaceae</taxon>
        <taxon>Vibrio</taxon>
    </lineage>
</organism>
<proteinExistence type="predicted"/>
<accession>A0ABV4MR63</accession>
<dbReference type="Proteomes" id="UP001570071">
    <property type="component" value="Unassembled WGS sequence"/>
</dbReference>
<evidence type="ECO:0000313" key="2">
    <source>
        <dbReference type="EMBL" id="MEZ8719634.1"/>
    </source>
</evidence>
<keyword evidence="3" id="KW-1185">Reference proteome</keyword>